<comment type="caution">
    <text evidence="1">The sequence shown here is derived from an EMBL/GenBank/DDBJ whole genome shotgun (WGS) entry which is preliminary data.</text>
</comment>
<name>A0ACC0BDH2_CATRO</name>
<keyword evidence="2" id="KW-1185">Reference proteome</keyword>
<dbReference type="EMBL" id="CM044703">
    <property type="protein sequence ID" value="KAI5670687.1"/>
    <property type="molecule type" value="Genomic_DNA"/>
</dbReference>
<gene>
    <name evidence="1" type="ORF">M9H77_11051</name>
</gene>
<proteinExistence type="predicted"/>
<evidence type="ECO:0000313" key="1">
    <source>
        <dbReference type="EMBL" id="KAI5670687.1"/>
    </source>
</evidence>
<protein>
    <submittedName>
        <fullName evidence="1">Uncharacterized protein</fullName>
    </submittedName>
</protein>
<organism evidence="1 2">
    <name type="scientific">Catharanthus roseus</name>
    <name type="common">Madagascar periwinkle</name>
    <name type="synonym">Vinca rosea</name>
    <dbReference type="NCBI Taxonomy" id="4058"/>
    <lineage>
        <taxon>Eukaryota</taxon>
        <taxon>Viridiplantae</taxon>
        <taxon>Streptophyta</taxon>
        <taxon>Embryophyta</taxon>
        <taxon>Tracheophyta</taxon>
        <taxon>Spermatophyta</taxon>
        <taxon>Magnoliopsida</taxon>
        <taxon>eudicotyledons</taxon>
        <taxon>Gunneridae</taxon>
        <taxon>Pentapetalae</taxon>
        <taxon>asterids</taxon>
        <taxon>lamiids</taxon>
        <taxon>Gentianales</taxon>
        <taxon>Apocynaceae</taxon>
        <taxon>Rauvolfioideae</taxon>
        <taxon>Vinceae</taxon>
        <taxon>Catharanthinae</taxon>
        <taxon>Catharanthus</taxon>
    </lineage>
</organism>
<reference evidence="2" key="1">
    <citation type="journal article" date="2023" name="Nat. Plants">
        <title>Single-cell RNA sequencing provides a high-resolution roadmap for understanding the multicellular compartmentation of specialized metabolism.</title>
        <authorList>
            <person name="Sun S."/>
            <person name="Shen X."/>
            <person name="Li Y."/>
            <person name="Li Y."/>
            <person name="Wang S."/>
            <person name="Li R."/>
            <person name="Zhang H."/>
            <person name="Shen G."/>
            <person name="Guo B."/>
            <person name="Wei J."/>
            <person name="Xu J."/>
            <person name="St-Pierre B."/>
            <person name="Chen S."/>
            <person name="Sun C."/>
        </authorList>
    </citation>
    <scope>NUCLEOTIDE SEQUENCE [LARGE SCALE GENOMIC DNA]</scope>
</reference>
<sequence length="124" mass="15141">MVPLEEGDSIFGYKDEINLDSQVCPRWQHHHHHHHKFWTRKPKYLNRIQLVMFGITPSYSIEKDGEEEENTCIIRVHGGPPYEDIAFKIVNNEWEYSKKKGFKCTFERVILHLFFNFKRFRYRR</sequence>
<evidence type="ECO:0000313" key="2">
    <source>
        <dbReference type="Proteomes" id="UP001060085"/>
    </source>
</evidence>
<dbReference type="Proteomes" id="UP001060085">
    <property type="component" value="Linkage Group LG03"/>
</dbReference>
<accession>A0ACC0BDH2</accession>